<evidence type="ECO:0000259" key="7">
    <source>
        <dbReference type="SMART" id="SM01390"/>
    </source>
</evidence>
<dbReference type="PANTHER" id="PTHR11831:SF4">
    <property type="entry name" value="SMALL RIBOSOMAL SUBUNIT PROTEIN US4M"/>
    <property type="match status" value="1"/>
</dbReference>
<dbReference type="SMART" id="SM00363">
    <property type="entry name" value="S4"/>
    <property type="match status" value="1"/>
</dbReference>
<dbReference type="GO" id="GO:0019843">
    <property type="term" value="F:rRNA binding"/>
    <property type="evidence" value="ECO:0007669"/>
    <property type="project" value="UniProtKB-KW"/>
</dbReference>
<dbReference type="SMART" id="SM01390">
    <property type="entry name" value="Ribosomal_S4"/>
    <property type="match status" value="1"/>
</dbReference>
<evidence type="ECO:0000256" key="2">
    <source>
        <dbReference type="ARBA" id="ARBA00022730"/>
    </source>
</evidence>
<evidence type="ECO:0000256" key="5">
    <source>
        <dbReference type="ARBA" id="ARBA00023274"/>
    </source>
</evidence>
<dbReference type="Pfam" id="PF01479">
    <property type="entry name" value="S4"/>
    <property type="match status" value="1"/>
</dbReference>
<dbReference type="GO" id="GO:0042274">
    <property type="term" value="P:ribosomal small subunit biogenesis"/>
    <property type="evidence" value="ECO:0007669"/>
    <property type="project" value="TreeGrafter"/>
</dbReference>
<protein>
    <submittedName>
        <fullName evidence="8">Uncharacterized protein</fullName>
    </submittedName>
</protein>
<dbReference type="InterPro" id="IPR001912">
    <property type="entry name" value="Ribosomal_uS4_N"/>
</dbReference>
<dbReference type="InterPro" id="IPR036986">
    <property type="entry name" value="S4_RNA-bd_sf"/>
</dbReference>
<dbReference type="GO" id="GO:0003735">
    <property type="term" value="F:structural constituent of ribosome"/>
    <property type="evidence" value="ECO:0007669"/>
    <property type="project" value="InterPro"/>
</dbReference>
<dbReference type="Gene3D" id="1.10.1050.10">
    <property type="entry name" value="Ribosomal Protein S4 Delta 41, Chain A, domain 1"/>
    <property type="match status" value="1"/>
</dbReference>
<dbReference type="FunFam" id="3.10.290.10:FF:000001">
    <property type="entry name" value="30S ribosomal protein S4"/>
    <property type="match status" value="1"/>
</dbReference>
<evidence type="ECO:0000259" key="6">
    <source>
        <dbReference type="SMART" id="SM00363"/>
    </source>
</evidence>
<gene>
    <name evidence="8" type="ORF">METZ01_LOCUS182413</name>
</gene>
<organism evidence="8">
    <name type="scientific">marine metagenome</name>
    <dbReference type="NCBI Taxonomy" id="408172"/>
    <lineage>
        <taxon>unclassified sequences</taxon>
        <taxon>metagenomes</taxon>
        <taxon>ecological metagenomes</taxon>
    </lineage>
</organism>
<dbReference type="HAMAP" id="MF_01306_B">
    <property type="entry name" value="Ribosomal_uS4_B"/>
    <property type="match status" value="1"/>
</dbReference>
<evidence type="ECO:0000256" key="3">
    <source>
        <dbReference type="ARBA" id="ARBA00022884"/>
    </source>
</evidence>
<evidence type="ECO:0000256" key="1">
    <source>
        <dbReference type="ARBA" id="ARBA00007465"/>
    </source>
</evidence>
<name>A0A382CUL7_9ZZZZ</name>
<keyword evidence="5" id="KW-0687">Ribonucleoprotein</keyword>
<dbReference type="NCBIfam" id="TIGR01017">
    <property type="entry name" value="rpsD_bact"/>
    <property type="match status" value="1"/>
</dbReference>
<dbReference type="SUPFAM" id="SSF55174">
    <property type="entry name" value="Alpha-L RNA-binding motif"/>
    <property type="match status" value="1"/>
</dbReference>
<dbReference type="InterPro" id="IPR002942">
    <property type="entry name" value="S4_RNA-bd"/>
</dbReference>
<dbReference type="GO" id="GO:0015935">
    <property type="term" value="C:small ribosomal subunit"/>
    <property type="evidence" value="ECO:0007669"/>
    <property type="project" value="InterPro"/>
</dbReference>
<dbReference type="GO" id="GO:0006412">
    <property type="term" value="P:translation"/>
    <property type="evidence" value="ECO:0007669"/>
    <property type="project" value="InterPro"/>
</dbReference>
<dbReference type="Gene3D" id="3.10.290.10">
    <property type="entry name" value="RNA-binding S4 domain"/>
    <property type="match status" value="1"/>
</dbReference>
<dbReference type="InterPro" id="IPR022801">
    <property type="entry name" value="Ribosomal_uS4"/>
</dbReference>
<dbReference type="PROSITE" id="PS50889">
    <property type="entry name" value="S4"/>
    <property type="match status" value="1"/>
</dbReference>
<dbReference type="InterPro" id="IPR005709">
    <property type="entry name" value="Ribosomal_uS4_bac-type"/>
</dbReference>
<reference evidence="8" key="1">
    <citation type="submission" date="2018-05" db="EMBL/GenBank/DDBJ databases">
        <authorList>
            <person name="Lanie J.A."/>
            <person name="Ng W.-L."/>
            <person name="Kazmierczak K.M."/>
            <person name="Andrzejewski T.M."/>
            <person name="Davidsen T.M."/>
            <person name="Wayne K.J."/>
            <person name="Tettelin H."/>
            <person name="Glass J.I."/>
            <person name="Rusch D."/>
            <person name="Podicherti R."/>
            <person name="Tsui H.-C.T."/>
            <person name="Winkler M.E."/>
        </authorList>
    </citation>
    <scope>NUCLEOTIDE SEQUENCE</scope>
</reference>
<feature type="domain" description="Small ribosomal subunit protein uS4 N-terminal" evidence="7">
    <location>
        <begin position="2"/>
        <end position="81"/>
    </location>
</feature>
<keyword evidence="3" id="KW-0694">RNA-binding</keyword>
<dbReference type="Pfam" id="PF00163">
    <property type="entry name" value="Ribosomal_S4"/>
    <property type="match status" value="1"/>
</dbReference>
<dbReference type="CDD" id="cd00165">
    <property type="entry name" value="S4"/>
    <property type="match status" value="1"/>
</dbReference>
<dbReference type="PROSITE" id="PS00632">
    <property type="entry name" value="RIBOSOMAL_S4"/>
    <property type="match status" value="1"/>
</dbReference>
<keyword evidence="4" id="KW-0689">Ribosomal protein</keyword>
<dbReference type="EMBL" id="UINC01036102">
    <property type="protein sequence ID" value="SVB29559.1"/>
    <property type="molecule type" value="Genomic_DNA"/>
</dbReference>
<proteinExistence type="inferred from homology"/>
<sequence length="192" mass="22442">EKLFLKGDRCFTPKCAVDRRRTAPGERSMRRRRVSEYGVQLKEKQKARFMYGIMERQFGNYMTKAFNQSESTGGFLLHQLETRLDNVIYRLGFADSRRQARQLVIHGHFTIGDKSTNIPSYRVKPGDKIAWKESRKQKTYVKAVIQDLPKRPIPEWLELDAAELTANVRRLPDEADLVTTLDTRLIVEFYSK</sequence>
<dbReference type="PANTHER" id="PTHR11831">
    <property type="entry name" value="30S 40S RIBOSOMAL PROTEIN"/>
    <property type="match status" value="1"/>
</dbReference>
<keyword evidence="2" id="KW-0699">rRNA-binding</keyword>
<dbReference type="NCBIfam" id="NF003717">
    <property type="entry name" value="PRK05327.1"/>
    <property type="match status" value="1"/>
</dbReference>
<accession>A0A382CUL7</accession>
<dbReference type="AlphaFoldDB" id="A0A382CUL7"/>
<feature type="domain" description="RNA-binding S4" evidence="6">
    <location>
        <begin position="82"/>
        <end position="149"/>
    </location>
</feature>
<dbReference type="InterPro" id="IPR018079">
    <property type="entry name" value="Ribosomal_uS4_CS"/>
</dbReference>
<evidence type="ECO:0000256" key="4">
    <source>
        <dbReference type="ARBA" id="ARBA00022980"/>
    </source>
</evidence>
<evidence type="ECO:0000313" key="8">
    <source>
        <dbReference type="EMBL" id="SVB29559.1"/>
    </source>
</evidence>
<feature type="non-terminal residue" evidence="8">
    <location>
        <position position="1"/>
    </location>
</feature>
<comment type="similarity">
    <text evidence="1">Belongs to the universal ribosomal protein uS4 family.</text>
</comment>